<dbReference type="SUPFAM" id="SSF158472">
    <property type="entry name" value="HAMP domain-like"/>
    <property type="match status" value="1"/>
</dbReference>
<dbReference type="CDD" id="cd06225">
    <property type="entry name" value="HAMP"/>
    <property type="match status" value="1"/>
</dbReference>
<keyword evidence="3" id="KW-0597">Phosphoprotein</keyword>
<keyword evidence="10" id="KW-1185">Reference proteome</keyword>
<comment type="caution">
    <text evidence="9">The sequence shown here is derived from an EMBL/GenBank/DDBJ whole genome shotgun (WGS) entry which is preliminary data.</text>
</comment>
<reference evidence="9" key="1">
    <citation type="journal article" date="2014" name="Int. J. Syst. Evol. Microbiol.">
        <title>Complete genome sequence of Corynebacterium casei LMG S-19264T (=DSM 44701T), isolated from a smear-ripened cheese.</title>
        <authorList>
            <consortium name="US DOE Joint Genome Institute (JGI-PGF)"/>
            <person name="Walter F."/>
            <person name="Albersmeier A."/>
            <person name="Kalinowski J."/>
            <person name="Ruckert C."/>
        </authorList>
    </citation>
    <scope>NUCLEOTIDE SEQUENCE</scope>
    <source>
        <strain evidence="9">CGMCC 1.15178</strain>
    </source>
</reference>
<dbReference type="Pfam" id="PF02518">
    <property type="entry name" value="HATPase_c"/>
    <property type="match status" value="1"/>
</dbReference>
<evidence type="ECO:0000256" key="1">
    <source>
        <dbReference type="ARBA" id="ARBA00004651"/>
    </source>
</evidence>
<keyword evidence="7" id="KW-0812">Transmembrane</keyword>
<dbReference type="Proteomes" id="UP000612456">
    <property type="component" value="Unassembled WGS sequence"/>
</dbReference>
<dbReference type="InterPro" id="IPR003660">
    <property type="entry name" value="HAMP_dom"/>
</dbReference>
<evidence type="ECO:0000256" key="5">
    <source>
        <dbReference type="ARBA" id="ARBA00022777"/>
    </source>
</evidence>
<dbReference type="SUPFAM" id="SSF55874">
    <property type="entry name" value="ATPase domain of HSP90 chaperone/DNA topoisomerase II/histidine kinase"/>
    <property type="match status" value="1"/>
</dbReference>
<dbReference type="Gene3D" id="3.30.565.10">
    <property type="entry name" value="Histidine kinase-like ATPase, C-terminal domain"/>
    <property type="match status" value="1"/>
</dbReference>
<evidence type="ECO:0000256" key="7">
    <source>
        <dbReference type="SAM" id="Phobius"/>
    </source>
</evidence>
<comment type="subcellular location">
    <subcellularLocation>
        <location evidence="1">Cell membrane</location>
        <topology evidence="1">Multi-pass membrane protein</topology>
    </subcellularLocation>
</comment>
<evidence type="ECO:0000256" key="3">
    <source>
        <dbReference type="ARBA" id="ARBA00022553"/>
    </source>
</evidence>
<evidence type="ECO:0000256" key="2">
    <source>
        <dbReference type="ARBA" id="ARBA00022475"/>
    </source>
</evidence>
<dbReference type="SMART" id="SM00304">
    <property type="entry name" value="HAMP"/>
    <property type="match status" value="1"/>
</dbReference>
<dbReference type="InterPro" id="IPR010559">
    <property type="entry name" value="Sig_transdc_His_kin_internal"/>
</dbReference>
<evidence type="ECO:0000313" key="10">
    <source>
        <dbReference type="Proteomes" id="UP000612456"/>
    </source>
</evidence>
<proteinExistence type="predicted"/>
<protein>
    <recommendedName>
        <fullName evidence="8">HAMP domain-containing protein</fullName>
    </recommendedName>
</protein>
<sequence length="568" mass="65966">MKFIFDKITIYPKLVLTFLLVLIPLFLLSLIMNQYGSAYVKTEITNSMQSKVHFYNSALEKEFTRIIQLMKEFASYDDLDLLSNRSEIMSYYDQLTSFRKLQKELSVIKNASNYIKSAKVLIPAIDRALSDNSIGTIPKDEFAALNVVTNIYESPFIYWQDRLFISLPYPIQLNRLAPEFVVDIEISQELLKDALLQFTDQTAGSTMLVNLDKGWKITGEHAHDDFIKELSSASKGLQSMRIAGQNFLVAFEKSDILGTTLVMYELEQNALGPLRKFTIWFWMISGLSFILIIIVSYSVYRLIHQPLKNLVRAFRKVEQGNLNLTLDYRGKDEFQYLYTQFNAMVQNLQQMIYKVYEQKYRVQHAELKQLQSQINPHFLYNSLFILYRLAKKNRDENQIKFTKYLSDYFQFMTYNSSDEVCLADEVQHAKNYVEIQTFRFADQIEVVFQELPEACSHIMVPRLILQPIVENAYKHGLEHRQNGGKLHVTFVEQDDILLIMVEDTGKHVDEAVIKSLQKRLDSTDASQETSGLINVHRRLIYRFGADFGLALSRGLLQGFQVTLKLPMQ</sequence>
<feature type="domain" description="HAMP" evidence="8">
    <location>
        <begin position="301"/>
        <end position="353"/>
    </location>
</feature>
<dbReference type="Pfam" id="PF00672">
    <property type="entry name" value="HAMP"/>
    <property type="match status" value="1"/>
</dbReference>
<keyword evidence="7" id="KW-1133">Transmembrane helix</keyword>
<dbReference type="PANTHER" id="PTHR34220:SF7">
    <property type="entry name" value="SENSOR HISTIDINE KINASE YPDA"/>
    <property type="match status" value="1"/>
</dbReference>
<organism evidence="9 10">
    <name type="scientific">Paenibacillus nasutitermitis</name>
    <dbReference type="NCBI Taxonomy" id="1652958"/>
    <lineage>
        <taxon>Bacteria</taxon>
        <taxon>Bacillati</taxon>
        <taxon>Bacillota</taxon>
        <taxon>Bacilli</taxon>
        <taxon>Bacillales</taxon>
        <taxon>Paenibacillaceae</taxon>
        <taxon>Paenibacillus</taxon>
    </lineage>
</organism>
<dbReference type="Pfam" id="PF06580">
    <property type="entry name" value="His_kinase"/>
    <property type="match status" value="1"/>
</dbReference>
<dbReference type="InterPro" id="IPR036890">
    <property type="entry name" value="HATPase_C_sf"/>
</dbReference>
<evidence type="ECO:0000256" key="6">
    <source>
        <dbReference type="ARBA" id="ARBA00023136"/>
    </source>
</evidence>
<dbReference type="EMBL" id="BMHP01000002">
    <property type="protein sequence ID" value="GGD72577.1"/>
    <property type="molecule type" value="Genomic_DNA"/>
</dbReference>
<dbReference type="InterPro" id="IPR003594">
    <property type="entry name" value="HATPase_dom"/>
</dbReference>
<dbReference type="Gene3D" id="6.10.340.10">
    <property type="match status" value="1"/>
</dbReference>
<evidence type="ECO:0000259" key="8">
    <source>
        <dbReference type="PROSITE" id="PS50885"/>
    </source>
</evidence>
<keyword evidence="5" id="KW-0418">Kinase</keyword>
<name>A0A916Z1S9_9BACL</name>
<reference evidence="9" key="2">
    <citation type="submission" date="2020-09" db="EMBL/GenBank/DDBJ databases">
        <authorList>
            <person name="Sun Q."/>
            <person name="Zhou Y."/>
        </authorList>
    </citation>
    <scope>NUCLEOTIDE SEQUENCE</scope>
    <source>
        <strain evidence="9">CGMCC 1.15178</strain>
    </source>
</reference>
<feature type="transmembrane region" description="Helical" evidence="7">
    <location>
        <begin position="279"/>
        <end position="300"/>
    </location>
</feature>
<evidence type="ECO:0000256" key="4">
    <source>
        <dbReference type="ARBA" id="ARBA00022679"/>
    </source>
</evidence>
<keyword evidence="6 7" id="KW-0472">Membrane</keyword>
<gene>
    <name evidence="9" type="ORF">GCM10010911_33050</name>
</gene>
<accession>A0A916Z1S9</accession>
<dbReference type="GO" id="GO:0000155">
    <property type="term" value="F:phosphorelay sensor kinase activity"/>
    <property type="evidence" value="ECO:0007669"/>
    <property type="project" value="InterPro"/>
</dbReference>
<dbReference type="PROSITE" id="PS50885">
    <property type="entry name" value="HAMP"/>
    <property type="match status" value="1"/>
</dbReference>
<evidence type="ECO:0000313" key="9">
    <source>
        <dbReference type="EMBL" id="GGD72577.1"/>
    </source>
</evidence>
<keyword evidence="4" id="KW-0808">Transferase</keyword>
<dbReference type="InterPro" id="IPR050640">
    <property type="entry name" value="Bact_2-comp_sensor_kinase"/>
</dbReference>
<dbReference type="PANTHER" id="PTHR34220">
    <property type="entry name" value="SENSOR HISTIDINE KINASE YPDA"/>
    <property type="match status" value="1"/>
</dbReference>
<dbReference type="RefSeq" id="WP_188993018.1">
    <property type="nucleotide sequence ID" value="NZ_BMHP01000002.1"/>
</dbReference>
<dbReference type="AlphaFoldDB" id="A0A916Z1S9"/>
<keyword evidence="2" id="KW-1003">Cell membrane</keyword>
<dbReference type="GO" id="GO:0005886">
    <property type="term" value="C:plasma membrane"/>
    <property type="evidence" value="ECO:0007669"/>
    <property type="project" value="UniProtKB-SubCell"/>
</dbReference>